<evidence type="ECO:0000313" key="4">
    <source>
        <dbReference type="RefSeq" id="XP_006812692.1"/>
    </source>
</evidence>
<dbReference type="PROSITE" id="PS50088">
    <property type="entry name" value="ANK_REPEAT"/>
    <property type="match status" value="3"/>
</dbReference>
<dbReference type="RefSeq" id="XP_006812692.1">
    <property type="nucleotide sequence ID" value="XM_006812629.1"/>
</dbReference>
<gene>
    <name evidence="4" type="primary">LOC102800606</name>
</gene>
<dbReference type="GeneID" id="102800606"/>
<keyword evidence="1" id="KW-0040">ANK repeat</keyword>
<accession>A0ABM0LY51</accession>
<dbReference type="InterPro" id="IPR036770">
    <property type="entry name" value="Ankyrin_rpt-contain_sf"/>
</dbReference>
<dbReference type="InterPro" id="IPR002110">
    <property type="entry name" value="Ankyrin_rpt"/>
</dbReference>
<proteinExistence type="predicted"/>
<dbReference type="PRINTS" id="PR01415">
    <property type="entry name" value="ANKYRIN"/>
</dbReference>
<feature type="compositionally biased region" description="Polar residues" evidence="2">
    <location>
        <begin position="65"/>
        <end position="77"/>
    </location>
</feature>
<evidence type="ECO:0000256" key="1">
    <source>
        <dbReference type="PROSITE-ProRule" id="PRU00023"/>
    </source>
</evidence>
<dbReference type="PANTHER" id="PTHR22677:SF4">
    <property type="entry name" value="USHER SYNDROME TYPE-1G PROTEIN-LIKE PROTEIN"/>
    <property type="match status" value="1"/>
</dbReference>
<feature type="repeat" description="ANK" evidence="1">
    <location>
        <begin position="187"/>
        <end position="219"/>
    </location>
</feature>
<dbReference type="PROSITE" id="PS50297">
    <property type="entry name" value="ANK_REP_REGION"/>
    <property type="match status" value="3"/>
</dbReference>
<organism evidence="3 4">
    <name type="scientific">Saccoglossus kowalevskii</name>
    <name type="common">Acorn worm</name>
    <dbReference type="NCBI Taxonomy" id="10224"/>
    <lineage>
        <taxon>Eukaryota</taxon>
        <taxon>Metazoa</taxon>
        <taxon>Hemichordata</taxon>
        <taxon>Enteropneusta</taxon>
        <taxon>Harrimaniidae</taxon>
        <taxon>Saccoglossus</taxon>
    </lineage>
</organism>
<name>A0ABM0LY51_SACKO</name>
<sequence>MAMCSTLLKSLNEDGYHGDIEGDSASPDWEVASVLFPDGRLKSPTPSLKRVCSSTSSSSKSSYSPLKQPTTFTNKQRGNKQTITPCLFQELTPHELAAQGELTFLSDRILAGVNVNIQDENGHTPLMWACAQNQTSVVEFLLEKGADASIESVEKETALAFACSQGNVEIVKLLLQSGVDVNSYDMNGGTPLLYAVYNNHPKCVHFLLRSGADLTDETETGCSPLNVAMLLGHQTGKLVIFNSCYTFMYRGSCYYPAAHGFAGTEA</sequence>
<evidence type="ECO:0000256" key="2">
    <source>
        <dbReference type="SAM" id="MobiDB-lite"/>
    </source>
</evidence>
<reference evidence="4" key="1">
    <citation type="submission" date="2025-08" db="UniProtKB">
        <authorList>
            <consortium name="RefSeq"/>
        </authorList>
    </citation>
    <scope>IDENTIFICATION</scope>
    <source>
        <tissue evidence="4">Testes</tissue>
    </source>
</reference>
<keyword evidence="3" id="KW-1185">Reference proteome</keyword>
<protein>
    <submittedName>
        <fullName evidence="4">Ankyrin repeat family A protein 2-like</fullName>
    </submittedName>
</protein>
<dbReference type="SMART" id="SM00248">
    <property type="entry name" value="ANK"/>
    <property type="match status" value="3"/>
</dbReference>
<feature type="region of interest" description="Disordered" evidence="2">
    <location>
        <begin position="44"/>
        <end position="77"/>
    </location>
</feature>
<feature type="compositionally biased region" description="Low complexity" evidence="2">
    <location>
        <begin position="53"/>
        <end position="64"/>
    </location>
</feature>
<dbReference type="PANTHER" id="PTHR22677">
    <property type="entry name" value="ANKYRIN REPEAT DOMAIN-CONTAINING PROTEIN 60"/>
    <property type="match status" value="1"/>
</dbReference>
<dbReference type="Gene3D" id="1.25.40.20">
    <property type="entry name" value="Ankyrin repeat-containing domain"/>
    <property type="match status" value="1"/>
</dbReference>
<feature type="repeat" description="ANK" evidence="1">
    <location>
        <begin position="121"/>
        <end position="153"/>
    </location>
</feature>
<dbReference type="InterPro" id="IPR039323">
    <property type="entry name" value="ANKRD_45/46/60"/>
</dbReference>
<dbReference type="Pfam" id="PF12796">
    <property type="entry name" value="Ank_2"/>
    <property type="match status" value="2"/>
</dbReference>
<dbReference type="SUPFAM" id="SSF48403">
    <property type="entry name" value="Ankyrin repeat"/>
    <property type="match status" value="1"/>
</dbReference>
<feature type="repeat" description="ANK" evidence="1">
    <location>
        <begin position="154"/>
        <end position="186"/>
    </location>
</feature>
<dbReference type="Proteomes" id="UP000694865">
    <property type="component" value="Unplaced"/>
</dbReference>
<evidence type="ECO:0000313" key="3">
    <source>
        <dbReference type="Proteomes" id="UP000694865"/>
    </source>
</evidence>